<feature type="chain" id="PRO_5031443875" description="CUB domain-containing protein" evidence="5">
    <location>
        <begin position="30"/>
        <end position="430"/>
    </location>
</feature>
<name>A0A7N8XZP0_9TELE</name>
<keyword evidence="4" id="KW-0812">Transmembrane</keyword>
<organism evidence="7 8">
    <name type="scientific">Mastacembelus armatus</name>
    <name type="common">zig-zag eel</name>
    <dbReference type="NCBI Taxonomy" id="205130"/>
    <lineage>
        <taxon>Eukaryota</taxon>
        <taxon>Metazoa</taxon>
        <taxon>Chordata</taxon>
        <taxon>Craniata</taxon>
        <taxon>Vertebrata</taxon>
        <taxon>Euteleostomi</taxon>
        <taxon>Actinopterygii</taxon>
        <taxon>Neopterygii</taxon>
        <taxon>Teleostei</taxon>
        <taxon>Neoteleostei</taxon>
        <taxon>Acanthomorphata</taxon>
        <taxon>Anabantaria</taxon>
        <taxon>Synbranchiformes</taxon>
        <taxon>Mastacembelidae</taxon>
        <taxon>Mastacembelus</taxon>
    </lineage>
</organism>
<dbReference type="InterPro" id="IPR035914">
    <property type="entry name" value="Sperma_CUB_dom_sf"/>
</dbReference>
<keyword evidence="8" id="KW-1185">Reference proteome</keyword>
<evidence type="ECO:0000313" key="7">
    <source>
        <dbReference type="Ensembl" id="ENSMAMP00000057197.1"/>
    </source>
</evidence>
<dbReference type="CDD" id="cd00041">
    <property type="entry name" value="CUB"/>
    <property type="match status" value="1"/>
</dbReference>
<evidence type="ECO:0000256" key="1">
    <source>
        <dbReference type="ARBA" id="ARBA00023157"/>
    </source>
</evidence>
<evidence type="ECO:0000256" key="2">
    <source>
        <dbReference type="PROSITE-ProRule" id="PRU00059"/>
    </source>
</evidence>
<feature type="domain" description="CUB" evidence="6">
    <location>
        <begin position="50"/>
        <end position="162"/>
    </location>
</feature>
<dbReference type="Gene3D" id="2.60.120.290">
    <property type="entry name" value="Spermadhesin, CUB domain"/>
    <property type="match status" value="1"/>
</dbReference>
<dbReference type="PROSITE" id="PS01180">
    <property type="entry name" value="CUB"/>
    <property type="match status" value="1"/>
</dbReference>
<dbReference type="InParanoid" id="A0A7N8XZP0"/>
<dbReference type="InterPro" id="IPR000859">
    <property type="entry name" value="CUB_dom"/>
</dbReference>
<dbReference type="Ensembl" id="ENSMAMT00000060316.1">
    <property type="protein sequence ID" value="ENSMAMP00000057197.1"/>
    <property type="gene ID" value="ENSMAMG00000026920.1"/>
</dbReference>
<accession>A0A7N8XZP0</accession>
<proteinExistence type="predicted"/>
<dbReference type="GeneTree" id="ENSGT01110000267296"/>
<evidence type="ECO:0000313" key="8">
    <source>
        <dbReference type="Proteomes" id="UP000261640"/>
    </source>
</evidence>
<keyword evidence="1" id="KW-1015">Disulfide bond</keyword>
<comment type="caution">
    <text evidence="2">Lacks conserved residue(s) required for the propagation of feature annotation.</text>
</comment>
<keyword evidence="4" id="KW-0472">Membrane</keyword>
<dbReference type="Pfam" id="PF00431">
    <property type="entry name" value="CUB"/>
    <property type="match status" value="1"/>
</dbReference>
<protein>
    <recommendedName>
        <fullName evidence="6">CUB domain-containing protein</fullName>
    </recommendedName>
</protein>
<reference evidence="7" key="1">
    <citation type="submission" date="2025-08" db="UniProtKB">
        <authorList>
            <consortium name="Ensembl"/>
        </authorList>
    </citation>
    <scope>IDENTIFICATION</scope>
</reference>
<reference evidence="7" key="2">
    <citation type="submission" date="2025-09" db="UniProtKB">
        <authorList>
            <consortium name="Ensembl"/>
        </authorList>
    </citation>
    <scope>IDENTIFICATION</scope>
</reference>
<dbReference type="SUPFAM" id="SSF49854">
    <property type="entry name" value="Spermadhesin, CUB domain"/>
    <property type="match status" value="1"/>
</dbReference>
<feature type="region of interest" description="Disordered" evidence="3">
    <location>
        <begin position="352"/>
        <end position="396"/>
    </location>
</feature>
<evidence type="ECO:0000256" key="5">
    <source>
        <dbReference type="SAM" id="SignalP"/>
    </source>
</evidence>
<dbReference type="Proteomes" id="UP000261640">
    <property type="component" value="Unplaced"/>
</dbReference>
<evidence type="ECO:0000259" key="6">
    <source>
        <dbReference type="PROSITE" id="PS01180"/>
    </source>
</evidence>
<dbReference type="SMART" id="SM00042">
    <property type="entry name" value="CUB"/>
    <property type="match status" value="1"/>
</dbReference>
<feature type="signal peptide" evidence="5">
    <location>
        <begin position="1"/>
        <end position="29"/>
    </location>
</feature>
<evidence type="ECO:0000256" key="3">
    <source>
        <dbReference type="SAM" id="MobiDB-lite"/>
    </source>
</evidence>
<dbReference type="AlphaFoldDB" id="A0A7N8XZP0"/>
<keyword evidence="4" id="KW-1133">Transmembrane helix</keyword>
<keyword evidence="5" id="KW-0732">Signal</keyword>
<sequence>MLRQKSWSSKRVLLMILLIFGFFRKLCEAQVRPHGADGAGGAAFFALRSCHQLLHGNSGEFFSPDYLCSNPSLWCNWTIQVDPGKRIHLHLGDLTPDDVCHLKQDQIHVDEPTGPFGVHGILQTCWQEARYTSSSNTLYVVLLIGGWPSPPYRGFYGRYQAFGPPVAFNPQEGFTGGGRQSTPSAGLMDLNEPGVDTNAICPGCVCRLKAGVLYILWLQTGPAPGGPQVHKTISSILQGLIATSISLRENHVNECGTQLVLCDVNADCVNQFGTYSCRLHRLKSRGEQLLPSCCVPAGCGSGLSAETKGVYVLFFLLSSLFLILVVVAAMMYHRHHRGSFLVRCHSNSSSHSFSPPDLNNNNNQPHHGYSCPGDSHLPPPPVPARGPRGGWTQGKEGSPAIDLRLLRFSLLQPPDGCQEKYQLKLLIFSG</sequence>
<evidence type="ECO:0000256" key="4">
    <source>
        <dbReference type="SAM" id="Phobius"/>
    </source>
</evidence>
<feature type="transmembrane region" description="Helical" evidence="4">
    <location>
        <begin position="309"/>
        <end position="332"/>
    </location>
</feature>